<evidence type="ECO:0000256" key="15">
    <source>
        <dbReference type="ARBA" id="ARBA00023136"/>
    </source>
</evidence>
<dbReference type="GO" id="GO:0009791">
    <property type="term" value="P:post-embryonic development"/>
    <property type="evidence" value="ECO:0007669"/>
    <property type="project" value="UniProtKB-ARBA"/>
</dbReference>
<dbReference type="FunFam" id="3.80.10.10:FF:000453">
    <property type="entry name" value="Leucine-rich receptor-like protein kinase family protein"/>
    <property type="match status" value="1"/>
</dbReference>
<dbReference type="OMA" id="KDGFMGN"/>
<keyword evidence="7" id="KW-0808">Transferase</keyword>
<feature type="binding site" evidence="20">
    <location>
        <position position="694"/>
    </location>
    <ligand>
        <name>ATP</name>
        <dbReference type="ChEBI" id="CHEBI:30616"/>
    </ligand>
</feature>
<dbReference type="AlphaFoldDB" id="V7BTE3"/>
<evidence type="ECO:0000256" key="22">
    <source>
        <dbReference type="SAM" id="SignalP"/>
    </source>
</evidence>
<keyword evidence="6" id="KW-0433">Leucine-rich repeat</keyword>
<dbReference type="SMR" id="V7BTE3"/>
<dbReference type="InterPro" id="IPR008271">
    <property type="entry name" value="Ser/Thr_kinase_AS"/>
</dbReference>
<dbReference type="Pfam" id="PF13855">
    <property type="entry name" value="LRR_8"/>
    <property type="match status" value="1"/>
</dbReference>
<evidence type="ECO:0000313" key="24">
    <source>
        <dbReference type="EMBL" id="ESW20308.1"/>
    </source>
</evidence>
<keyword evidence="25" id="KW-1185">Reference proteome</keyword>
<accession>V7BTE3</accession>
<dbReference type="InterPro" id="IPR050647">
    <property type="entry name" value="Plant_LRR-RLKs"/>
</dbReference>
<dbReference type="GO" id="GO:0005524">
    <property type="term" value="F:ATP binding"/>
    <property type="evidence" value="ECO:0007669"/>
    <property type="project" value="UniProtKB-UniRule"/>
</dbReference>
<feature type="signal peptide" evidence="22">
    <location>
        <begin position="1"/>
        <end position="31"/>
    </location>
</feature>
<dbReference type="SUPFAM" id="SSF52058">
    <property type="entry name" value="L domain-like"/>
    <property type="match status" value="1"/>
</dbReference>
<dbReference type="FunFam" id="3.30.200.20:FF:000540">
    <property type="entry name" value="Receptor-like protein kinase HAIKU2"/>
    <property type="match status" value="1"/>
</dbReference>
<dbReference type="GO" id="GO:0004674">
    <property type="term" value="F:protein serine/threonine kinase activity"/>
    <property type="evidence" value="ECO:0007669"/>
    <property type="project" value="UniProtKB-KW"/>
</dbReference>
<keyword evidence="11 20" id="KW-0547">Nucleotide-binding</keyword>
<dbReference type="InterPro" id="IPR055414">
    <property type="entry name" value="LRR_R13L4/SHOC2-like"/>
</dbReference>
<evidence type="ECO:0000256" key="9">
    <source>
        <dbReference type="ARBA" id="ARBA00022729"/>
    </source>
</evidence>
<evidence type="ECO:0000313" key="25">
    <source>
        <dbReference type="Proteomes" id="UP000000226"/>
    </source>
</evidence>
<evidence type="ECO:0000256" key="12">
    <source>
        <dbReference type="ARBA" id="ARBA00022777"/>
    </source>
</evidence>
<evidence type="ECO:0000256" key="7">
    <source>
        <dbReference type="ARBA" id="ARBA00022679"/>
    </source>
</evidence>
<dbReference type="SMART" id="SM00369">
    <property type="entry name" value="LRR_TYP"/>
    <property type="match status" value="6"/>
</dbReference>
<dbReference type="Pfam" id="PF00069">
    <property type="entry name" value="Pkinase"/>
    <property type="match status" value="1"/>
</dbReference>
<dbReference type="InterPro" id="IPR001611">
    <property type="entry name" value="Leu-rich_rpt"/>
</dbReference>
<evidence type="ECO:0000256" key="1">
    <source>
        <dbReference type="ARBA" id="ARBA00004251"/>
    </source>
</evidence>
<evidence type="ECO:0000256" key="20">
    <source>
        <dbReference type="PROSITE-ProRule" id="PRU10141"/>
    </source>
</evidence>
<keyword evidence="9 22" id="KW-0732">Signal</keyword>
<name>V7BTE3_PHAVU</name>
<reference evidence="25" key="1">
    <citation type="journal article" date="2014" name="Nat. Genet.">
        <title>A reference genome for common bean and genome-wide analysis of dual domestications.</title>
        <authorList>
            <person name="Schmutz J."/>
            <person name="McClean P.E."/>
            <person name="Mamidi S."/>
            <person name="Wu G.A."/>
            <person name="Cannon S.B."/>
            <person name="Grimwood J."/>
            <person name="Jenkins J."/>
            <person name="Shu S."/>
            <person name="Song Q."/>
            <person name="Chavarro C."/>
            <person name="Torres-Torres M."/>
            <person name="Geffroy V."/>
            <person name="Moghaddam S.M."/>
            <person name="Gao D."/>
            <person name="Abernathy B."/>
            <person name="Barry K."/>
            <person name="Blair M."/>
            <person name="Brick M.A."/>
            <person name="Chovatia M."/>
            <person name="Gepts P."/>
            <person name="Goodstein D.M."/>
            <person name="Gonzales M."/>
            <person name="Hellsten U."/>
            <person name="Hyten D.L."/>
            <person name="Jia G."/>
            <person name="Kelly J.D."/>
            <person name="Kudrna D."/>
            <person name="Lee R."/>
            <person name="Richard M.M."/>
            <person name="Miklas P.N."/>
            <person name="Osorno J.M."/>
            <person name="Rodrigues J."/>
            <person name="Thareau V."/>
            <person name="Urrea C.A."/>
            <person name="Wang M."/>
            <person name="Yu Y."/>
            <person name="Zhang M."/>
            <person name="Wing R.A."/>
            <person name="Cregan P.B."/>
            <person name="Rokhsar D.S."/>
            <person name="Jackson S.A."/>
        </authorList>
    </citation>
    <scope>NUCLEOTIDE SEQUENCE [LARGE SCALE GENOMIC DNA]</scope>
    <source>
        <strain evidence="25">cv. G19833</strain>
    </source>
</reference>
<keyword evidence="4" id="KW-1003">Cell membrane</keyword>
<dbReference type="InterPro" id="IPR013210">
    <property type="entry name" value="LRR_N_plant-typ"/>
</dbReference>
<dbReference type="InterPro" id="IPR032675">
    <property type="entry name" value="LRR_dom_sf"/>
</dbReference>
<evidence type="ECO:0000256" key="14">
    <source>
        <dbReference type="ARBA" id="ARBA00022989"/>
    </source>
</evidence>
<dbReference type="PROSITE" id="PS50011">
    <property type="entry name" value="PROTEIN_KINASE_DOM"/>
    <property type="match status" value="1"/>
</dbReference>
<keyword evidence="8 21" id="KW-0812">Transmembrane</keyword>
<comment type="catalytic activity">
    <reaction evidence="19">
        <text>L-seryl-[protein] + ATP = O-phospho-L-seryl-[protein] + ADP + H(+)</text>
        <dbReference type="Rhea" id="RHEA:17989"/>
        <dbReference type="Rhea" id="RHEA-COMP:9863"/>
        <dbReference type="Rhea" id="RHEA-COMP:11604"/>
        <dbReference type="ChEBI" id="CHEBI:15378"/>
        <dbReference type="ChEBI" id="CHEBI:29999"/>
        <dbReference type="ChEBI" id="CHEBI:30616"/>
        <dbReference type="ChEBI" id="CHEBI:83421"/>
        <dbReference type="ChEBI" id="CHEBI:456216"/>
        <dbReference type="EC" id="2.7.11.1"/>
    </reaction>
</comment>
<keyword evidence="10" id="KW-0677">Repeat</keyword>
<evidence type="ECO:0000256" key="2">
    <source>
        <dbReference type="ARBA" id="ARBA00008684"/>
    </source>
</evidence>
<dbReference type="FunFam" id="1.10.510.10:FF:000276">
    <property type="entry name" value="LRR receptor-like serine/threonine-protein kinase RCH1"/>
    <property type="match status" value="1"/>
</dbReference>
<evidence type="ECO:0000256" key="5">
    <source>
        <dbReference type="ARBA" id="ARBA00022527"/>
    </source>
</evidence>
<keyword evidence="12" id="KW-0418">Kinase</keyword>
<dbReference type="FunFam" id="3.80.10.10:FF:000234">
    <property type="entry name" value="Probable inactive receptor kinase RLK902"/>
    <property type="match status" value="1"/>
</dbReference>
<dbReference type="InterPro" id="IPR003591">
    <property type="entry name" value="Leu-rich_rpt_typical-subtyp"/>
</dbReference>
<evidence type="ECO:0000256" key="3">
    <source>
        <dbReference type="ARBA" id="ARBA00012513"/>
    </source>
</evidence>
<evidence type="ECO:0000256" key="21">
    <source>
        <dbReference type="SAM" id="Phobius"/>
    </source>
</evidence>
<dbReference type="PROSITE" id="PS00108">
    <property type="entry name" value="PROTEIN_KINASE_ST"/>
    <property type="match status" value="1"/>
</dbReference>
<evidence type="ECO:0000256" key="4">
    <source>
        <dbReference type="ARBA" id="ARBA00022475"/>
    </source>
</evidence>
<dbReference type="FunFam" id="3.80.10.10:FF:000215">
    <property type="entry name" value="Receptor-like protein kinase HSL1"/>
    <property type="match status" value="1"/>
</dbReference>
<gene>
    <name evidence="24" type="ORF">PHAVU_006G198200g</name>
</gene>
<evidence type="ECO:0000259" key="23">
    <source>
        <dbReference type="PROSITE" id="PS50011"/>
    </source>
</evidence>
<feature type="chain" id="PRO_5004754714" description="non-specific serine/threonine protein kinase" evidence="22">
    <location>
        <begin position="32"/>
        <end position="968"/>
    </location>
</feature>
<keyword evidence="5" id="KW-0723">Serine/threonine-protein kinase</keyword>
<evidence type="ECO:0000256" key="10">
    <source>
        <dbReference type="ARBA" id="ARBA00022737"/>
    </source>
</evidence>
<dbReference type="Pfam" id="PF00560">
    <property type="entry name" value="LRR_1"/>
    <property type="match status" value="3"/>
</dbReference>
<keyword evidence="14 21" id="KW-1133">Transmembrane helix</keyword>
<evidence type="ECO:0000256" key="13">
    <source>
        <dbReference type="ARBA" id="ARBA00022840"/>
    </source>
</evidence>
<dbReference type="OrthoDB" id="2015831at2759"/>
<organism evidence="24 25">
    <name type="scientific">Phaseolus vulgaris</name>
    <name type="common">Kidney bean</name>
    <name type="synonym">French bean</name>
    <dbReference type="NCBI Taxonomy" id="3885"/>
    <lineage>
        <taxon>Eukaryota</taxon>
        <taxon>Viridiplantae</taxon>
        <taxon>Streptophyta</taxon>
        <taxon>Embryophyta</taxon>
        <taxon>Tracheophyta</taxon>
        <taxon>Spermatophyta</taxon>
        <taxon>Magnoliopsida</taxon>
        <taxon>eudicotyledons</taxon>
        <taxon>Gunneridae</taxon>
        <taxon>Pentapetalae</taxon>
        <taxon>rosids</taxon>
        <taxon>fabids</taxon>
        <taxon>Fabales</taxon>
        <taxon>Fabaceae</taxon>
        <taxon>Papilionoideae</taxon>
        <taxon>50 kb inversion clade</taxon>
        <taxon>NPAAA clade</taxon>
        <taxon>indigoferoid/millettioid clade</taxon>
        <taxon>Phaseoleae</taxon>
        <taxon>Phaseolus</taxon>
    </lineage>
</organism>
<proteinExistence type="inferred from homology"/>
<dbReference type="eggNOG" id="ENOG502QVPY">
    <property type="taxonomic scope" value="Eukaryota"/>
</dbReference>
<dbReference type="PROSITE" id="PS00107">
    <property type="entry name" value="PROTEIN_KINASE_ATP"/>
    <property type="match status" value="1"/>
</dbReference>
<dbReference type="GO" id="GO:0051707">
    <property type="term" value="P:response to other organism"/>
    <property type="evidence" value="ECO:0007669"/>
    <property type="project" value="UniProtKB-ARBA"/>
</dbReference>
<dbReference type="EC" id="2.7.11.1" evidence="3"/>
<evidence type="ECO:0000256" key="8">
    <source>
        <dbReference type="ARBA" id="ARBA00022692"/>
    </source>
</evidence>
<evidence type="ECO:0000256" key="18">
    <source>
        <dbReference type="ARBA" id="ARBA00047899"/>
    </source>
</evidence>
<evidence type="ECO:0000256" key="17">
    <source>
        <dbReference type="ARBA" id="ARBA00023180"/>
    </source>
</evidence>
<dbReference type="Gramene" id="ESW20308">
    <property type="protein sequence ID" value="ESW20308"/>
    <property type="gene ID" value="PHAVU_006G198200g"/>
</dbReference>
<comment type="subcellular location">
    <subcellularLocation>
        <location evidence="1">Cell membrane</location>
        <topology evidence="1">Single-pass type I membrane protein</topology>
    </subcellularLocation>
</comment>
<keyword evidence="13 20" id="KW-0067">ATP-binding</keyword>
<dbReference type="Proteomes" id="UP000000226">
    <property type="component" value="Chromosome 6"/>
</dbReference>
<dbReference type="GO" id="GO:0001653">
    <property type="term" value="F:peptide receptor activity"/>
    <property type="evidence" value="ECO:0007669"/>
    <property type="project" value="UniProtKB-ARBA"/>
</dbReference>
<dbReference type="Pfam" id="PF23598">
    <property type="entry name" value="LRR_14"/>
    <property type="match status" value="1"/>
</dbReference>
<sequence length="968" mass="105893">MIAGGIFRYGSAPIIPTTALLFLCLVVSSLSDELQPLMKFKSSLQSSNASVFSSWAPEKSPCLFTGIVCNFKGFVSEINLPQKQLEGAVPFDSLCELQSLEKISLGSNNLSGSISEGLRKCTNLKHLDLGVNSFNGEMPDLSSLHKLEFLNLNSSGISGVFPWKSLGNLTSLEFLSLGDNLLKENPFPLEVLKLEKLYWLYLTNCSITGNIPLGIGNLTQLQNIELSDNHLYGEIPADIVKLRKLWQLELYDNFLSGKIPVGFGNLTSLVNFDASFNQLEGDISEVRSLKNLASLHLFVNKLSGEIPKELGDLKNLIELSLYANNLTGPLPQNLGSWEGIQYVDVSDNFLSGPIPPLLCKNNQINLLALLNNSFNGTIPETYAKCTSLVRFRLSRNSLSGVVPSGIWGLPNLVIFDLAMNQFEGPVTSDIVKAKSLAQLLLSNNKFAGELPMEISEASSLVSIQLSSNQISGHIPETIGNLKKLTTLTLDGNNLSGVVPDSIGSCTSLNEINLAGNSLSGAIPSSIGSLPTLNSLNLSSNRLSGEIPSSLSSLRLSLLDLSNNQLFGSIPELLCISAFKDGFMGNPGLCSQTLKGIRPCSMQSRRSSRVRNLLVCLVAAVMVLLGAFFLYTKLRQNKFEKPMKTTSWDVKQYHVLNFNESEIVHGIKAENLIGKGGSGSVYRVVLKGGAEFAVKHIWTSNLSDRGSCRSTSAMLRRSSRSPEFDAEVATLSSIRHVNVVKLYCSITSEDSSLLVYEFLPKGSLWDRLHTCNKKSEMGWEVRYDIALGAATGLEYLHHGCDRPVIHRDVKSSNILLDEEWKPRIADFGLAKILNGGAGNWTNVIAGTLGYIPPEYAYTCKVTEKSDVYSFGVVLMELVTGKRPMEAEFGENHDIVHWVCSTNRSKEEALELVDPTIAKHFKEDAMKVLRIALLCTSKIPASRPSMRMLVQMLEEADPCTPNQMTVTIDA</sequence>
<evidence type="ECO:0000256" key="11">
    <source>
        <dbReference type="ARBA" id="ARBA00022741"/>
    </source>
</evidence>
<comment type="catalytic activity">
    <reaction evidence="18">
        <text>L-threonyl-[protein] + ATP = O-phospho-L-threonyl-[protein] + ADP + H(+)</text>
        <dbReference type="Rhea" id="RHEA:46608"/>
        <dbReference type="Rhea" id="RHEA-COMP:11060"/>
        <dbReference type="Rhea" id="RHEA-COMP:11605"/>
        <dbReference type="ChEBI" id="CHEBI:15378"/>
        <dbReference type="ChEBI" id="CHEBI:30013"/>
        <dbReference type="ChEBI" id="CHEBI:30616"/>
        <dbReference type="ChEBI" id="CHEBI:61977"/>
        <dbReference type="ChEBI" id="CHEBI:456216"/>
        <dbReference type="EC" id="2.7.11.1"/>
    </reaction>
</comment>
<dbReference type="GO" id="GO:0005886">
    <property type="term" value="C:plasma membrane"/>
    <property type="evidence" value="ECO:0007669"/>
    <property type="project" value="UniProtKB-SubCell"/>
</dbReference>
<dbReference type="SMART" id="SM00220">
    <property type="entry name" value="S_TKc"/>
    <property type="match status" value="1"/>
</dbReference>
<dbReference type="GO" id="GO:0033612">
    <property type="term" value="F:receptor serine/threonine kinase binding"/>
    <property type="evidence" value="ECO:0007669"/>
    <property type="project" value="TreeGrafter"/>
</dbReference>
<dbReference type="EMBL" id="CM002293">
    <property type="protein sequence ID" value="ESW20308.1"/>
    <property type="molecule type" value="Genomic_DNA"/>
</dbReference>
<dbReference type="PANTHER" id="PTHR48056">
    <property type="entry name" value="LRR RECEPTOR-LIKE SERINE/THREONINE-PROTEIN KINASE-RELATED"/>
    <property type="match status" value="1"/>
</dbReference>
<keyword evidence="17" id="KW-0325">Glycoprotein</keyword>
<keyword evidence="15 21" id="KW-0472">Membrane</keyword>
<dbReference type="Gene3D" id="1.10.510.10">
    <property type="entry name" value="Transferase(Phosphotransferase) domain 1"/>
    <property type="match status" value="1"/>
</dbReference>
<dbReference type="Gene3D" id="3.30.200.20">
    <property type="entry name" value="Phosphorylase Kinase, domain 1"/>
    <property type="match status" value="1"/>
</dbReference>
<protein>
    <recommendedName>
        <fullName evidence="3">non-specific serine/threonine protein kinase</fullName>
        <ecNumber evidence="3">2.7.11.1</ecNumber>
    </recommendedName>
</protein>
<dbReference type="Gene3D" id="3.80.10.10">
    <property type="entry name" value="Ribonuclease Inhibitor"/>
    <property type="match status" value="4"/>
</dbReference>
<evidence type="ECO:0000256" key="6">
    <source>
        <dbReference type="ARBA" id="ARBA00022614"/>
    </source>
</evidence>
<dbReference type="SUPFAM" id="SSF52047">
    <property type="entry name" value="RNI-like"/>
    <property type="match status" value="1"/>
</dbReference>
<feature type="domain" description="Protein kinase" evidence="23">
    <location>
        <begin position="666"/>
        <end position="958"/>
    </location>
</feature>
<dbReference type="GO" id="GO:0006952">
    <property type="term" value="P:defense response"/>
    <property type="evidence" value="ECO:0007669"/>
    <property type="project" value="UniProtKB-ARBA"/>
</dbReference>
<dbReference type="InterPro" id="IPR000719">
    <property type="entry name" value="Prot_kinase_dom"/>
</dbReference>
<dbReference type="InterPro" id="IPR011009">
    <property type="entry name" value="Kinase-like_dom_sf"/>
</dbReference>
<comment type="similarity">
    <text evidence="2">Belongs to the protein kinase superfamily. Ser/Thr protein kinase family.</text>
</comment>
<dbReference type="InterPro" id="IPR017441">
    <property type="entry name" value="Protein_kinase_ATP_BS"/>
</dbReference>
<dbReference type="PANTHER" id="PTHR48056:SF41">
    <property type="entry name" value="RECEPTOR-LIKE PROTEIN KINASE HAIKU2"/>
    <property type="match status" value="1"/>
</dbReference>
<evidence type="ECO:0000256" key="19">
    <source>
        <dbReference type="ARBA" id="ARBA00048679"/>
    </source>
</evidence>
<dbReference type="SUPFAM" id="SSF56112">
    <property type="entry name" value="Protein kinase-like (PK-like)"/>
    <property type="match status" value="1"/>
</dbReference>
<evidence type="ECO:0000256" key="16">
    <source>
        <dbReference type="ARBA" id="ARBA00023170"/>
    </source>
</evidence>
<dbReference type="Pfam" id="PF08263">
    <property type="entry name" value="LRRNT_2"/>
    <property type="match status" value="1"/>
</dbReference>
<keyword evidence="16" id="KW-0675">Receptor</keyword>
<feature type="transmembrane region" description="Helical" evidence="21">
    <location>
        <begin position="609"/>
        <end position="630"/>
    </location>
</feature>